<keyword evidence="7" id="KW-0539">Nucleus</keyword>
<evidence type="ECO:0000256" key="6">
    <source>
        <dbReference type="ARBA" id="ARBA00023187"/>
    </source>
</evidence>
<dbReference type="Proteomes" id="UP000070501">
    <property type="component" value="Unassembled WGS sequence"/>
</dbReference>
<dbReference type="GO" id="GO:0071013">
    <property type="term" value="C:catalytic step 2 spliceosome"/>
    <property type="evidence" value="ECO:0007669"/>
    <property type="project" value="TreeGrafter"/>
</dbReference>
<proteinExistence type="inferred from homology"/>
<feature type="compositionally biased region" description="Acidic residues" evidence="9">
    <location>
        <begin position="317"/>
        <end position="340"/>
    </location>
</feature>
<gene>
    <name evidence="11" type="ORF">Micbo1qcDRAFT_193634</name>
</gene>
<reference evidence="12" key="1">
    <citation type="submission" date="2016-02" db="EMBL/GenBank/DDBJ databases">
        <title>Draft genome sequence of Microdochium bolleyi, a fungal endophyte of beachgrass.</title>
        <authorList>
            <consortium name="DOE Joint Genome Institute"/>
            <person name="David A.S."/>
            <person name="May G."/>
            <person name="Haridas S."/>
            <person name="Lim J."/>
            <person name="Wang M."/>
            <person name="Labutti K."/>
            <person name="Lipzen A."/>
            <person name="Barry K."/>
            <person name="Grigoriev I.V."/>
        </authorList>
    </citation>
    <scope>NUCLEOTIDE SEQUENCE [LARGE SCALE GENOMIC DNA]</scope>
    <source>
        <strain evidence="12">J235TASD1</strain>
    </source>
</reference>
<comment type="similarity">
    <text evidence="2">Belongs to the pinin family.</text>
</comment>
<dbReference type="EMBL" id="KQ964247">
    <property type="protein sequence ID" value="KXJ94475.1"/>
    <property type="molecule type" value="Genomic_DNA"/>
</dbReference>
<feature type="region of interest" description="Disordered" evidence="9">
    <location>
        <begin position="1"/>
        <end position="148"/>
    </location>
</feature>
<organism evidence="11 12">
    <name type="scientific">Microdochium bolleyi</name>
    <dbReference type="NCBI Taxonomy" id="196109"/>
    <lineage>
        <taxon>Eukaryota</taxon>
        <taxon>Fungi</taxon>
        <taxon>Dikarya</taxon>
        <taxon>Ascomycota</taxon>
        <taxon>Pezizomycotina</taxon>
        <taxon>Sordariomycetes</taxon>
        <taxon>Xylariomycetidae</taxon>
        <taxon>Xylariales</taxon>
        <taxon>Microdochiaceae</taxon>
        <taxon>Microdochium</taxon>
    </lineage>
</organism>
<feature type="compositionally biased region" description="Pro residues" evidence="9">
    <location>
        <begin position="1"/>
        <end position="10"/>
    </location>
</feature>
<feature type="compositionally biased region" description="Pro residues" evidence="9">
    <location>
        <begin position="59"/>
        <end position="75"/>
    </location>
</feature>
<evidence type="ECO:0000259" key="10">
    <source>
        <dbReference type="Pfam" id="PF04696"/>
    </source>
</evidence>
<sequence>MGSPERPPSQPLAVPQHVDDNSDDTHKKRKLSPELSETSRSRQSPKRARTDHDSRASPPRRPPPAKGGPRSPPPSSRGASDRGRPAPAASRADTLQEEKKRGKRLFGGLLSTLGGRAAAAPSTHQKRRQDIERRQLEQAHKQKAVDDRVRKERLAKLEQIRKIEQISFDEQVVGNHSLQNYTDMRTRHADLLAKTRFLGTRSEPSIYYLPWRITEAQQEVIEKQKRETEELIRQEQNDFARRKEQRMRHLGVWRASDPSDVDAGGTENAKEKQDEYMKDGICEDKKGTLSSTTESVAKESTEPRVTAAAPRATESSVEGEADDAEAGDDMLEEAEDTVIY</sequence>
<dbReference type="GO" id="GO:0008380">
    <property type="term" value="P:RNA splicing"/>
    <property type="evidence" value="ECO:0007669"/>
    <property type="project" value="UniProtKB-KW"/>
</dbReference>
<accession>A0A136JBF3</accession>
<feature type="compositionally biased region" description="Basic and acidic residues" evidence="9">
    <location>
        <begin position="128"/>
        <end position="148"/>
    </location>
</feature>
<dbReference type="PANTHER" id="PTHR12707">
    <property type="entry name" value="PINN"/>
    <property type="match status" value="1"/>
</dbReference>
<keyword evidence="4" id="KW-0805">Transcription regulation</keyword>
<keyword evidence="8" id="KW-0175">Coiled coil</keyword>
<dbReference type="Pfam" id="PF04696">
    <property type="entry name" value="Pinin_SDK_memA"/>
    <property type="match status" value="1"/>
</dbReference>
<evidence type="ECO:0000256" key="3">
    <source>
        <dbReference type="ARBA" id="ARBA00022664"/>
    </source>
</evidence>
<feature type="domain" description="Pinin/SDK/MemA protein" evidence="10">
    <location>
        <begin position="96"/>
        <end position="225"/>
    </location>
</feature>
<dbReference type="InParanoid" id="A0A136JBF3"/>
<dbReference type="STRING" id="196109.A0A136JBF3"/>
<keyword evidence="3" id="KW-0507">mRNA processing</keyword>
<dbReference type="OrthoDB" id="330772at2759"/>
<evidence type="ECO:0000256" key="5">
    <source>
        <dbReference type="ARBA" id="ARBA00023163"/>
    </source>
</evidence>
<evidence type="ECO:0000313" key="11">
    <source>
        <dbReference type="EMBL" id="KXJ94475.1"/>
    </source>
</evidence>
<keyword evidence="6" id="KW-0508">mRNA splicing</keyword>
<feature type="coiled-coil region" evidence="8">
    <location>
        <begin position="214"/>
        <end position="245"/>
    </location>
</feature>
<dbReference type="InterPro" id="IPR006786">
    <property type="entry name" value="Pinin_SDK_MemA"/>
</dbReference>
<feature type="region of interest" description="Disordered" evidence="9">
    <location>
        <begin position="255"/>
        <end position="340"/>
    </location>
</feature>
<evidence type="ECO:0000256" key="1">
    <source>
        <dbReference type="ARBA" id="ARBA00004123"/>
    </source>
</evidence>
<dbReference type="InterPro" id="IPR039853">
    <property type="entry name" value="Pinin"/>
</dbReference>
<dbReference type="AlphaFoldDB" id="A0A136JBF3"/>
<dbReference type="GO" id="GO:0006397">
    <property type="term" value="P:mRNA processing"/>
    <property type="evidence" value="ECO:0007669"/>
    <property type="project" value="UniProtKB-KW"/>
</dbReference>
<evidence type="ECO:0000256" key="7">
    <source>
        <dbReference type="ARBA" id="ARBA00023242"/>
    </source>
</evidence>
<evidence type="ECO:0000256" key="8">
    <source>
        <dbReference type="SAM" id="Coils"/>
    </source>
</evidence>
<dbReference type="PANTHER" id="PTHR12707:SF0">
    <property type="entry name" value="PININ"/>
    <property type="match status" value="1"/>
</dbReference>
<name>A0A136JBF3_9PEZI</name>
<comment type="subcellular location">
    <subcellularLocation>
        <location evidence="1">Nucleus</location>
    </subcellularLocation>
</comment>
<evidence type="ECO:0000256" key="2">
    <source>
        <dbReference type="ARBA" id="ARBA00010386"/>
    </source>
</evidence>
<feature type="compositionally biased region" description="Basic and acidic residues" evidence="9">
    <location>
        <begin position="17"/>
        <end position="26"/>
    </location>
</feature>
<feature type="compositionally biased region" description="Basic and acidic residues" evidence="9">
    <location>
        <begin position="268"/>
        <end position="287"/>
    </location>
</feature>
<keyword evidence="5" id="KW-0804">Transcription</keyword>
<evidence type="ECO:0000256" key="4">
    <source>
        <dbReference type="ARBA" id="ARBA00023015"/>
    </source>
</evidence>
<protein>
    <submittedName>
        <fullName evidence="11">Pinin/SDK/memA/ protein conserved region-domain-containing protein</fullName>
    </submittedName>
</protein>
<keyword evidence="12" id="KW-1185">Reference proteome</keyword>
<evidence type="ECO:0000313" key="12">
    <source>
        <dbReference type="Proteomes" id="UP000070501"/>
    </source>
</evidence>
<evidence type="ECO:0000256" key="9">
    <source>
        <dbReference type="SAM" id="MobiDB-lite"/>
    </source>
</evidence>